<keyword evidence="2" id="KW-1185">Reference proteome</keyword>
<reference evidence="1" key="1">
    <citation type="submission" date="2024-02" db="EMBL/GenBank/DDBJ databases">
        <title>Metagenome Assembled Genome of Zalaria obscura JY119.</title>
        <authorList>
            <person name="Vighnesh L."/>
            <person name="Jagadeeshwari U."/>
            <person name="Venkata Ramana C."/>
            <person name="Sasikala C."/>
        </authorList>
    </citation>
    <scope>NUCLEOTIDE SEQUENCE</scope>
    <source>
        <strain evidence="1">JY119</strain>
    </source>
</reference>
<proteinExistence type="predicted"/>
<dbReference type="Proteomes" id="UP001320706">
    <property type="component" value="Unassembled WGS sequence"/>
</dbReference>
<evidence type="ECO:0000313" key="1">
    <source>
        <dbReference type="EMBL" id="KAK8210368.1"/>
    </source>
</evidence>
<comment type="caution">
    <text evidence="1">The sequence shown here is derived from an EMBL/GenBank/DDBJ whole genome shotgun (WGS) entry which is preliminary data.</text>
</comment>
<sequence length="121" mass="13918">MMLLPWDTETEIARAIHDNAVSYTTHGTHEYLGAELLDLPQSSNMHRLKSADGFGFVSLECCHMLELSNIRCNGPWGFVFACCCIHRQDGRLHIVPRLLSRLVQLYVTYMPWSRAIQEREP</sequence>
<gene>
    <name evidence="1" type="ORF">M8818_003538</name>
</gene>
<accession>A0ACC3SEZ3</accession>
<organism evidence="1 2">
    <name type="scientific">Zalaria obscura</name>
    <dbReference type="NCBI Taxonomy" id="2024903"/>
    <lineage>
        <taxon>Eukaryota</taxon>
        <taxon>Fungi</taxon>
        <taxon>Dikarya</taxon>
        <taxon>Ascomycota</taxon>
        <taxon>Pezizomycotina</taxon>
        <taxon>Dothideomycetes</taxon>
        <taxon>Dothideomycetidae</taxon>
        <taxon>Dothideales</taxon>
        <taxon>Zalariaceae</taxon>
        <taxon>Zalaria</taxon>
    </lineage>
</organism>
<name>A0ACC3SEZ3_9PEZI</name>
<evidence type="ECO:0000313" key="2">
    <source>
        <dbReference type="Proteomes" id="UP001320706"/>
    </source>
</evidence>
<dbReference type="EMBL" id="JAMKPW020000015">
    <property type="protein sequence ID" value="KAK8210368.1"/>
    <property type="molecule type" value="Genomic_DNA"/>
</dbReference>
<protein>
    <submittedName>
        <fullName evidence="1">Uncharacterized protein</fullName>
    </submittedName>
</protein>